<protein>
    <recommendedName>
        <fullName evidence="1">TRAM domain-containing protein</fullName>
    </recommendedName>
</protein>
<reference evidence="2" key="1">
    <citation type="journal article" date="2014" name="Front. Microbiol.">
        <title>High frequency of phylogenetically diverse reductive dehalogenase-homologous genes in deep subseafloor sedimentary metagenomes.</title>
        <authorList>
            <person name="Kawai M."/>
            <person name="Futagami T."/>
            <person name="Toyoda A."/>
            <person name="Takaki Y."/>
            <person name="Nishi S."/>
            <person name="Hori S."/>
            <person name="Arai W."/>
            <person name="Tsubouchi T."/>
            <person name="Morono Y."/>
            <person name="Uchiyama I."/>
            <person name="Ito T."/>
            <person name="Fujiyama A."/>
            <person name="Inagaki F."/>
            <person name="Takami H."/>
        </authorList>
    </citation>
    <scope>NUCLEOTIDE SEQUENCE</scope>
    <source>
        <strain evidence="2">Expedition CK06-06</strain>
    </source>
</reference>
<feature type="domain" description="TRAM" evidence="1">
    <location>
        <begin position="1"/>
        <end position="43"/>
    </location>
</feature>
<feature type="non-terminal residue" evidence="2">
    <location>
        <position position="1"/>
    </location>
</feature>
<dbReference type="Pfam" id="PF18693">
    <property type="entry name" value="TRAM_2"/>
    <property type="match status" value="1"/>
</dbReference>
<name>X1V5V0_9ZZZZ</name>
<dbReference type="EMBL" id="BARW01034883">
    <property type="protein sequence ID" value="GAJ11162.1"/>
    <property type="molecule type" value="Genomic_DNA"/>
</dbReference>
<organism evidence="2">
    <name type="scientific">marine sediment metagenome</name>
    <dbReference type="NCBI Taxonomy" id="412755"/>
    <lineage>
        <taxon>unclassified sequences</taxon>
        <taxon>metagenomes</taxon>
        <taxon>ecological metagenomes</taxon>
    </lineage>
</organism>
<dbReference type="Gene3D" id="2.40.50.140">
    <property type="entry name" value="Nucleic acid-binding proteins"/>
    <property type="match status" value="1"/>
</dbReference>
<proteinExistence type="predicted"/>
<gene>
    <name evidence="2" type="ORF">S12H4_54550</name>
</gene>
<sequence length="43" mass="4676">NPGRCSEIDGKVIIKGDKAQVGKFIKVKVTEASEYDLVGEIIK</sequence>
<accession>X1V5V0</accession>
<dbReference type="PROSITE" id="PS50926">
    <property type="entry name" value="TRAM"/>
    <property type="match status" value="1"/>
</dbReference>
<dbReference type="AlphaFoldDB" id="X1V5V0"/>
<dbReference type="InterPro" id="IPR002792">
    <property type="entry name" value="TRAM_dom"/>
</dbReference>
<evidence type="ECO:0000259" key="1">
    <source>
        <dbReference type="PROSITE" id="PS50926"/>
    </source>
</evidence>
<dbReference type="InterPro" id="IPR012340">
    <property type="entry name" value="NA-bd_OB-fold"/>
</dbReference>
<evidence type="ECO:0000313" key="2">
    <source>
        <dbReference type="EMBL" id="GAJ11162.1"/>
    </source>
</evidence>
<comment type="caution">
    <text evidence="2">The sequence shown here is derived from an EMBL/GenBank/DDBJ whole genome shotgun (WGS) entry which is preliminary data.</text>
</comment>